<organism evidence="3 4">
    <name type="scientific">Dokdonella ginsengisoli</name>
    <dbReference type="NCBI Taxonomy" id="363846"/>
    <lineage>
        <taxon>Bacteria</taxon>
        <taxon>Pseudomonadati</taxon>
        <taxon>Pseudomonadota</taxon>
        <taxon>Gammaproteobacteria</taxon>
        <taxon>Lysobacterales</taxon>
        <taxon>Rhodanobacteraceae</taxon>
        <taxon>Dokdonella</taxon>
    </lineage>
</organism>
<keyword evidence="1" id="KW-0812">Transmembrane</keyword>
<dbReference type="Pfam" id="PF13828">
    <property type="entry name" value="DUF4190"/>
    <property type="match status" value="1"/>
</dbReference>
<keyword evidence="4" id="KW-1185">Reference proteome</keyword>
<feature type="transmembrane region" description="Helical" evidence="1">
    <location>
        <begin position="12"/>
        <end position="37"/>
    </location>
</feature>
<keyword evidence="1" id="KW-1133">Transmembrane helix</keyword>
<dbReference type="RefSeq" id="WP_380021636.1">
    <property type="nucleotide sequence ID" value="NZ_JBHSHD010000010.1"/>
</dbReference>
<accession>A0ABV9QX65</accession>
<keyword evidence="1" id="KW-0472">Membrane</keyword>
<protein>
    <submittedName>
        <fullName evidence="3">DUF4190 domain-containing protein</fullName>
    </submittedName>
</protein>
<feature type="domain" description="DUF4190" evidence="2">
    <location>
        <begin position="11"/>
        <end position="73"/>
    </location>
</feature>
<dbReference type="InterPro" id="IPR025241">
    <property type="entry name" value="DUF4190"/>
</dbReference>
<proteinExistence type="predicted"/>
<dbReference type="EMBL" id="JBHSHD010000010">
    <property type="protein sequence ID" value="MFC4821353.1"/>
    <property type="molecule type" value="Genomic_DNA"/>
</dbReference>
<name>A0ABV9QX65_9GAMM</name>
<evidence type="ECO:0000313" key="3">
    <source>
        <dbReference type="EMBL" id="MFC4821353.1"/>
    </source>
</evidence>
<evidence type="ECO:0000313" key="4">
    <source>
        <dbReference type="Proteomes" id="UP001595886"/>
    </source>
</evidence>
<evidence type="ECO:0000259" key="2">
    <source>
        <dbReference type="Pfam" id="PF13828"/>
    </source>
</evidence>
<gene>
    <name evidence="3" type="ORF">ACFO6Q_13545</name>
</gene>
<comment type="caution">
    <text evidence="3">The sequence shown here is derived from an EMBL/GenBank/DDBJ whole genome shotgun (WGS) entry which is preliminary data.</text>
</comment>
<sequence length="94" mass="9697">MNTAPRTSGSAVASLVFGVLSWFALPIIGAILAIVLGHVARGEIRRAPPGTVDGDGFAIAGLILGWAHVVIVACGLALIFLFFGGLAFFAHYAF</sequence>
<feature type="transmembrane region" description="Helical" evidence="1">
    <location>
        <begin position="57"/>
        <end position="90"/>
    </location>
</feature>
<dbReference type="Proteomes" id="UP001595886">
    <property type="component" value="Unassembled WGS sequence"/>
</dbReference>
<reference evidence="4" key="1">
    <citation type="journal article" date="2019" name="Int. J. Syst. Evol. Microbiol.">
        <title>The Global Catalogue of Microorganisms (GCM) 10K type strain sequencing project: providing services to taxonomists for standard genome sequencing and annotation.</title>
        <authorList>
            <consortium name="The Broad Institute Genomics Platform"/>
            <consortium name="The Broad Institute Genome Sequencing Center for Infectious Disease"/>
            <person name="Wu L."/>
            <person name="Ma J."/>
        </authorList>
    </citation>
    <scope>NUCLEOTIDE SEQUENCE [LARGE SCALE GENOMIC DNA]</scope>
    <source>
        <strain evidence="4">CCUG 30340</strain>
    </source>
</reference>
<evidence type="ECO:0000256" key="1">
    <source>
        <dbReference type="SAM" id="Phobius"/>
    </source>
</evidence>